<dbReference type="KEGG" id="bgt:106058958"/>
<evidence type="ECO:0000256" key="1">
    <source>
        <dbReference type="SAM" id="MobiDB-lite"/>
    </source>
</evidence>
<dbReference type="VEuPathDB" id="VectorBase:BGLAX_037981"/>
<gene>
    <name evidence="2" type="primary">106058958</name>
</gene>
<evidence type="ECO:0000313" key="3">
    <source>
        <dbReference type="Proteomes" id="UP000076420"/>
    </source>
</evidence>
<dbReference type="Proteomes" id="UP000076420">
    <property type="component" value="Unassembled WGS sequence"/>
</dbReference>
<feature type="compositionally biased region" description="Polar residues" evidence="1">
    <location>
        <begin position="199"/>
        <end position="212"/>
    </location>
</feature>
<evidence type="ECO:0000313" key="2">
    <source>
        <dbReference type="EnsemblMetazoa" id="BGLB032596-PA"/>
    </source>
</evidence>
<proteinExistence type="predicted"/>
<feature type="compositionally biased region" description="Low complexity" evidence="1">
    <location>
        <begin position="213"/>
        <end position="223"/>
    </location>
</feature>
<dbReference type="AlphaFoldDB" id="A0A2C9LLT0"/>
<dbReference type="EnsemblMetazoa" id="BGLB032596-RA">
    <property type="protein sequence ID" value="BGLB032596-PA"/>
    <property type="gene ID" value="BGLB032596"/>
</dbReference>
<sequence>MDSSELSVSPTLPPSSVEVSRSSSAFYEIISSSLGVGVSLFSSFAAFDSSNSNFDISTTLNLESSASDINDPETNSISTHFYSDTSVDLTSLGTDFSSYSPLVSTTPTSDIKSTDLETSGNLMSSDVSSSTYSVNAETNLNSRTLGPSLVNSLSTDTESIGVSSSIIASEIFPSSNDDQSNTNPFLSTMVETSYASSDISESSKTSFESNDISDSAKSTSASSSQDMTVDTTMFYTSDSLVAIVF</sequence>
<protein>
    <submittedName>
        <fullName evidence="2">Uncharacterized protein</fullName>
    </submittedName>
</protein>
<name>A0A2C9LLT0_BIOGL</name>
<organism evidence="2 3">
    <name type="scientific">Biomphalaria glabrata</name>
    <name type="common">Bloodfluke planorb</name>
    <name type="synonym">Freshwater snail</name>
    <dbReference type="NCBI Taxonomy" id="6526"/>
    <lineage>
        <taxon>Eukaryota</taxon>
        <taxon>Metazoa</taxon>
        <taxon>Spiralia</taxon>
        <taxon>Lophotrochozoa</taxon>
        <taxon>Mollusca</taxon>
        <taxon>Gastropoda</taxon>
        <taxon>Heterobranchia</taxon>
        <taxon>Euthyneura</taxon>
        <taxon>Panpulmonata</taxon>
        <taxon>Hygrophila</taxon>
        <taxon>Lymnaeoidea</taxon>
        <taxon>Planorbidae</taxon>
        <taxon>Biomphalaria</taxon>
    </lineage>
</organism>
<accession>A0A2C9LLT0</accession>
<feature type="region of interest" description="Disordered" evidence="1">
    <location>
        <begin position="199"/>
        <end position="223"/>
    </location>
</feature>
<dbReference type="VEuPathDB" id="VectorBase:BGLB032596"/>
<reference evidence="2" key="1">
    <citation type="submission" date="2020-05" db="UniProtKB">
        <authorList>
            <consortium name="EnsemblMetazoa"/>
        </authorList>
    </citation>
    <scope>IDENTIFICATION</scope>
    <source>
        <strain evidence="2">BB02</strain>
    </source>
</reference>